<evidence type="ECO:0000313" key="1">
    <source>
        <dbReference type="EMBL" id="CAG6743669.1"/>
    </source>
</evidence>
<dbReference type="EMBL" id="HBUF01451854">
    <property type="protein sequence ID" value="CAG6743669.1"/>
    <property type="molecule type" value="Transcribed_RNA"/>
</dbReference>
<sequence>MRIIMFGSKSPHEIHFLNHPVLVWLCLIQSVPIICREMQPIQHANMSNGHCLCSWGIKWTIHPFLHGACNCPFILSWDIKWDIGPFFRSWGIKWDIYPFVRH</sequence>
<dbReference type="AlphaFoldDB" id="A0A8D9E8V6"/>
<reference evidence="1" key="1">
    <citation type="submission" date="2021-05" db="EMBL/GenBank/DDBJ databases">
        <authorList>
            <person name="Alioto T."/>
            <person name="Alioto T."/>
            <person name="Gomez Garrido J."/>
        </authorList>
    </citation>
    <scope>NUCLEOTIDE SEQUENCE</scope>
</reference>
<accession>A0A8D9E8V6</accession>
<proteinExistence type="predicted"/>
<name>A0A8D9E8V6_9HEMI</name>
<organism evidence="1">
    <name type="scientific">Cacopsylla melanoneura</name>
    <dbReference type="NCBI Taxonomy" id="428564"/>
    <lineage>
        <taxon>Eukaryota</taxon>
        <taxon>Metazoa</taxon>
        <taxon>Ecdysozoa</taxon>
        <taxon>Arthropoda</taxon>
        <taxon>Hexapoda</taxon>
        <taxon>Insecta</taxon>
        <taxon>Pterygota</taxon>
        <taxon>Neoptera</taxon>
        <taxon>Paraneoptera</taxon>
        <taxon>Hemiptera</taxon>
        <taxon>Sternorrhyncha</taxon>
        <taxon>Psylloidea</taxon>
        <taxon>Psyllidae</taxon>
        <taxon>Psyllinae</taxon>
        <taxon>Cacopsylla</taxon>
    </lineage>
</organism>
<protein>
    <submittedName>
        <fullName evidence="1">Uncharacterized protein</fullName>
    </submittedName>
</protein>